<dbReference type="InterPro" id="IPR014710">
    <property type="entry name" value="RmlC-like_jellyroll"/>
</dbReference>
<dbReference type="EMBL" id="QUTC01003108">
    <property type="protein sequence ID" value="RHY71548.1"/>
    <property type="molecule type" value="Genomic_DNA"/>
</dbReference>
<dbReference type="Gene3D" id="2.60.120.10">
    <property type="entry name" value="Jelly Rolls"/>
    <property type="match status" value="1"/>
</dbReference>
<evidence type="ECO:0000313" key="3">
    <source>
        <dbReference type="EMBL" id="RHY18541.1"/>
    </source>
</evidence>
<dbReference type="SUPFAM" id="SSF51206">
    <property type="entry name" value="cAMP-binding domain-like"/>
    <property type="match status" value="1"/>
</dbReference>
<dbReference type="Proteomes" id="UP000266239">
    <property type="component" value="Unassembled WGS sequence"/>
</dbReference>
<dbReference type="EMBL" id="QUSZ01003414">
    <property type="protein sequence ID" value="RHY18541.1"/>
    <property type="molecule type" value="Genomic_DNA"/>
</dbReference>
<accession>A0A397AW08</accession>
<evidence type="ECO:0000313" key="2">
    <source>
        <dbReference type="EMBL" id="RHY10424.1"/>
    </source>
</evidence>
<dbReference type="EMBL" id="QUTA01006592">
    <property type="protein sequence ID" value="RHY10424.1"/>
    <property type="molecule type" value="Genomic_DNA"/>
</dbReference>
<dbReference type="SMART" id="SM00100">
    <property type="entry name" value="cNMP"/>
    <property type="match status" value="1"/>
</dbReference>
<dbReference type="PROSITE" id="PS50042">
    <property type="entry name" value="CNMP_BINDING_3"/>
    <property type="match status" value="1"/>
</dbReference>
<dbReference type="Proteomes" id="UP000286510">
    <property type="component" value="Unassembled WGS sequence"/>
</dbReference>
<dbReference type="Pfam" id="PF00027">
    <property type="entry name" value="cNMP_binding"/>
    <property type="match status" value="1"/>
</dbReference>
<dbReference type="InterPro" id="IPR018490">
    <property type="entry name" value="cNMP-bd_dom_sf"/>
</dbReference>
<dbReference type="CDD" id="cd00038">
    <property type="entry name" value="CAP_ED"/>
    <property type="match status" value="1"/>
</dbReference>
<evidence type="ECO:0000313" key="9">
    <source>
        <dbReference type="Proteomes" id="UP000265716"/>
    </source>
</evidence>
<proteinExistence type="predicted"/>
<evidence type="ECO:0000259" key="1">
    <source>
        <dbReference type="PROSITE" id="PS50042"/>
    </source>
</evidence>
<evidence type="ECO:0000313" key="8">
    <source>
        <dbReference type="Proteomes" id="UP000265427"/>
    </source>
</evidence>
<evidence type="ECO:0000313" key="7">
    <source>
        <dbReference type="EMBL" id="RLO13667.1"/>
    </source>
</evidence>
<feature type="domain" description="Cyclic nucleotide-binding" evidence="1">
    <location>
        <begin position="20"/>
        <end position="122"/>
    </location>
</feature>
<sequence length="421" mass="46138">MGLSREQQKDCVEKFSTVRMFAFCNERALQKLCAQAVPETHPKGSVLFQQGLPQAKMLVISRGTVGETKDINGQIHSWGETTPGMALGSNHALRQDGASATAKCLTPVVAYSLDSQSLSTLLKDPEIATDVMYSLNREVRRHMNLLNTPLLEQHAKPTPIFATSVAAAVESFYRSALNSYLNARLTGQAPATLFPNMGVQIPTRVAYINGFKGLRHYLEKNIDDDAYENPGYVRIAKAIAPGIIMTPVSSMLEACNAGHMNPESLATRWIRGLAPRAVREIIFGVGLNQLSDYCEERIPLDDSQPILKNALGSMFAGVVAGYFSHVPHNLSTLKLMNPQKSYARHLNDLVEHANSRVPTNIQSPQARRVLATALAFVFPKGLTIRTTQIVGSFIILNGTINSLKDFDVYNMPTAVSSVLTR</sequence>
<evidence type="ECO:0000313" key="4">
    <source>
        <dbReference type="EMBL" id="RHY71548.1"/>
    </source>
</evidence>
<dbReference type="InterPro" id="IPR000595">
    <property type="entry name" value="cNMP-bd_dom"/>
</dbReference>
<evidence type="ECO:0000313" key="5">
    <source>
        <dbReference type="EMBL" id="RHY96166.1"/>
    </source>
</evidence>
<dbReference type="Proteomes" id="UP000275652">
    <property type="component" value="Unassembled WGS sequence"/>
</dbReference>
<dbReference type="AlphaFoldDB" id="A0A397AW08"/>
<name>A0A397AW08_APHAT</name>
<evidence type="ECO:0000313" key="10">
    <source>
        <dbReference type="Proteomes" id="UP000266196"/>
    </source>
</evidence>
<reference evidence="7 12" key="1">
    <citation type="journal article" date="2018" name="J. Invertebr. Pathol.">
        <title>New genotyping method for the causative agent of crayfish plague (Aphanomyces astaci) based on whole genome data.</title>
        <authorList>
            <person name="Minardi D."/>
            <person name="Studholme D.J."/>
            <person name="van der Giezen M."/>
            <person name="Pretto T."/>
            <person name="Oidtmann B."/>
        </authorList>
    </citation>
    <scope>NUCLEOTIDE SEQUENCE [LARGE SCALE GENOMIC DNA]</scope>
    <source>
        <strain evidence="7 12">KB13</strain>
    </source>
</reference>
<dbReference type="EMBL" id="QUTF01020507">
    <property type="protein sequence ID" value="RHY96483.1"/>
    <property type="molecule type" value="Genomic_DNA"/>
</dbReference>
<organism evidence="2 11">
    <name type="scientific">Aphanomyces astaci</name>
    <name type="common">Crayfish plague agent</name>
    <dbReference type="NCBI Taxonomy" id="112090"/>
    <lineage>
        <taxon>Eukaryota</taxon>
        <taxon>Sar</taxon>
        <taxon>Stramenopiles</taxon>
        <taxon>Oomycota</taxon>
        <taxon>Saprolegniomycetes</taxon>
        <taxon>Saprolegniales</taxon>
        <taxon>Verrucalvaceae</taxon>
        <taxon>Aphanomyces</taxon>
    </lineage>
</organism>
<evidence type="ECO:0000313" key="13">
    <source>
        <dbReference type="Proteomes" id="UP000286510"/>
    </source>
</evidence>
<dbReference type="VEuPathDB" id="FungiDB:H257_02549"/>
<dbReference type="Proteomes" id="UP000265427">
    <property type="component" value="Unassembled WGS sequence"/>
</dbReference>
<dbReference type="EMBL" id="QUTE01016661">
    <property type="protein sequence ID" value="RHY96166.1"/>
    <property type="molecule type" value="Genomic_DNA"/>
</dbReference>
<protein>
    <recommendedName>
        <fullName evidence="1">Cyclic nucleotide-binding domain-containing protein</fullName>
    </recommendedName>
</protein>
<evidence type="ECO:0000313" key="6">
    <source>
        <dbReference type="EMBL" id="RHY96483.1"/>
    </source>
</evidence>
<reference evidence="8 9" key="2">
    <citation type="submission" date="2018-08" db="EMBL/GenBank/DDBJ databases">
        <title>Aphanomyces genome sequencing and annotation.</title>
        <authorList>
            <person name="Minardi D."/>
            <person name="Oidtmann B."/>
            <person name="Van Der Giezen M."/>
            <person name="Studholme D.J."/>
        </authorList>
    </citation>
    <scope>NUCLEOTIDE SEQUENCE [LARGE SCALE GENOMIC DNA]</scope>
    <source>
        <strain evidence="5 10">197901</strain>
        <strain evidence="6 13">FDL457</strain>
        <strain evidence="3 8">Kv</strain>
        <strain evidence="4 9">SA</strain>
        <strain evidence="2 11">Yx</strain>
    </source>
</reference>
<dbReference type="Proteomes" id="UP000266196">
    <property type="component" value="Unassembled WGS sequence"/>
</dbReference>
<comment type="caution">
    <text evidence="2">The sequence shown here is derived from an EMBL/GenBank/DDBJ whole genome shotgun (WGS) entry which is preliminary data.</text>
</comment>
<dbReference type="EMBL" id="QUTI01003900">
    <property type="protein sequence ID" value="RLO13667.1"/>
    <property type="molecule type" value="Genomic_DNA"/>
</dbReference>
<evidence type="ECO:0000313" key="11">
    <source>
        <dbReference type="Proteomes" id="UP000266239"/>
    </source>
</evidence>
<gene>
    <name evidence="2" type="ORF">DYB25_013004</name>
    <name evidence="6" type="ORF">DYB26_001496</name>
    <name evidence="7" type="ORF">DYB28_002107</name>
    <name evidence="5" type="ORF">DYB31_015685</name>
    <name evidence="3" type="ORF">DYB36_011391</name>
    <name evidence="4" type="ORF">DYB38_014332</name>
</gene>
<dbReference type="Proteomes" id="UP000265716">
    <property type="component" value="Unassembled WGS sequence"/>
</dbReference>
<evidence type="ECO:0000313" key="12">
    <source>
        <dbReference type="Proteomes" id="UP000275652"/>
    </source>
</evidence>